<evidence type="ECO:0000313" key="2">
    <source>
        <dbReference type="Proteomes" id="UP001433638"/>
    </source>
</evidence>
<accession>A0ABV1LZ70</accession>
<evidence type="ECO:0008006" key="3">
    <source>
        <dbReference type="Google" id="ProtNLM"/>
    </source>
</evidence>
<organism evidence="1 2">
    <name type="scientific">Vogesella oryzagri</name>
    <dbReference type="NCBI Taxonomy" id="3160864"/>
    <lineage>
        <taxon>Bacteria</taxon>
        <taxon>Pseudomonadati</taxon>
        <taxon>Pseudomonadota</taxon>
        <taxon>Betaproteobacteria</taxon>
        <taxon>Neisseriales</taxon>
        <taxon>Chromobacteriaceae</taxon>
        <taxon>Vogesella</taxon>
    </lineage>
</organism>
<proteinExistence type="predicted"/>
<dbReference type="Gene3D" id="1.10.10.10">
    <property type="entry name" value="Winged helix-like DNA-binding domain superfamily/Winged helix DNA-binding domain"/>
    <property type="match status" value="1"/>
</dbReference>
<comment type="caution">
    <text evidence="1">The sequence shown here is derived from an EMBL/GenBank/DDBJ whole genome shotgun (WGS) entry which is preliminary data.</text>
</comment>
<dbReference type="Proteomes" id="UP001433638">
    <property type="component" value="Unassembled WGS sequence"/>
</dbReference>
<dbReference type="InterPro" id="IPR036388">
    <property type="entry name" value="WH-like_DNA-bd_sf"/>
</dbReference>
<sequence>MSPRIQLSPQYKIINPLSGQQQKVSANEYRLLRAIPREGLEKERLVDLVWGGRGRAVGDSSYYNLIYRLRRNLAAIGVADGVVTIPGFGVLLRCEVELVLSQPLVCNAPQ</sequence>
<name>A0ABV1LZ70_9NEIS</name>
<dbReference type="EMBL" id="JBEFLD010000001">
    <property type="protein sequence ID" value="MEQ6289209.1"/>
    <property type="molecule type" value="Genomic_DNA"/>
</dbReference>
<reference evidence="1" key="1">
    <citation type="submission" date="2024-06" db="EMBL/GenBank/DDBJ databases">
        <title>Genome sequence of Vogesella sp. MAHUQ-64.</title>
        <authorList>
            <person name="Huq M.A."/>
        </authorList>
    </citation>
    <scope>NUCLEOTIDE SEQUENCE</scope>
    <source>
        <strain evidence="1">MAHUQ-64</strain>
    </source>
</reference>
<evidence type="ECO:0000313" key="1">
    <source>
        <dbReference type="EMBL" id="MEQ6289209.1"/>
    </source>
</evidence>
<gene>
    <name evidence="1" type="ORF">ABNW52_01080</name>
</gene>
<dbReference type="RefSeq" id="WP_349582823.1">
    <property type="nucleotide sequence ID" value="NZ_JBEFLD010000001.1"/>
</dbReference>
<dbReference type="SUPFAM" id="SSF46894">
    <property type="entry name" value="C-terminal effector domain of the bipartite response regulators"/>
    <property type="match status" value="1"/>
</dbReference>
<protein>
    <recommendedName>
        <fullName evidence="3">OmpR/PhoB-type domain-containing protein</fullName>
    </recommendedName>
</protein>
<dbReference type="InterPro" id="IPR016032">
    <property type="entry name" value="Sig_transdc_resp-reg_C-effctor"/>
</dbReference>
<keyword evidence="2" id="KW-1185">Reference proteome</keyword>